<dbReference type="InterPro" id="IPR051263">
    <property type="entry name" value="C-type_cytochrome_biogenesis"/>
</dbReference>
<protein>
    <recommendedName>
        <fullName evidence="7">Cytochrome c-type biogenesis protein</fullName>
    </recommendedName>
</protein>
<accession>A0A2Z3JAJ0</accession>
<feature type="transmembrane region" description="Helical" evidence="7">
    <location>
        <begin position="92"/>
        <end position="113"/>
    </location>
</feature>
<dbReference type="GO" id="GO:0046872">
    <property type="term" value="F:metal ion binding"/>
    <property type="evidence" value="ECO:0007669"/>
    <property type="project" value="UniProtKB-KW"/>
</dbReference>
<dbReference type="CDD" id="cd16378">
    <property type="entry name" value="CcmH_N"/>
    <property type="match status" value="1"/>
</dbReference>
<keyword evidence="7" id="KW-1133">Transmembrane helix</keyword>
<gene>
    <name evidence="10" type="ORF">DKM44_01145</name>
</gene>
<keyword evidence="11" id="KW-1185">Reference proteome</keyword>
<dbReference type="PANTHER" id="PTHR47870:SF1">
    <property type="entry name" value="CYTOCHROME C-TYPE BIOGENESIS PROTEIN CCMH"/>
    <property type="match status" value="1"/>
</dbReference>
<dbReference type="AlphaFoldDB" id="A0A2Z3JAJ0"/>
<evidence type="ECO:0000256" key="3">
    <source>
        <dbReference type="ARBA" id="ARBA00022723"/>
    </source>
</evidence>
<feature type="compositionally biased region" description="Low complexity" evidence="8">
    <location>
        <begin position="117"/>
        <end position="132"/>
    </location>
</feature>
<dbReference type="EMBL" id="CP029494">
    <property type="protein sequence ID" value="AWN22012.1"/>
    <property type="molecule type" value="Genomic_DNA"/>
</dbReference>
<keyword evidence="7" id="KW-0472">Membrane</keyword>
<evidence type="ECO:0000256" key="8">
    <source>
        <dbReference type="SAM" id="MobiDB-lite"/>
    </source>
</evidence>
<feature type="domain" description="CcmH/CycL/Ccl2/NrfF N-terminal" evidence="9">
    <location>
        <begin position="16"/>
        <end position="119"/>
    </location>
</feature>
<evidence type="ECO:0000313" key="10">
    <source>
        <dbReference type="EMBL" id="AWN22012.1"/>
    </source>
</evidence>
<evidence type="ECO:0000256" key="4">
    <source>
        <dbReference type="ARBA" id="ARBA00022729"/>
    </source>
</evidence>
<keyword evidence="2 7" id="KW-0349">Heme</keyword>
<keyword evidence="4 7" id="KW-0732">Signal</keyword>
<evidence type="ECO:0000256" key="2">
    <source>
        <dbReference type="ARBA" id="ARBA00022617"/>
    </source>
</evidence>
<comment type="function">
    <text evidence="7">Possible subunit of a heme lyase.</text>
</comment>
<dbReference type="Pfam" id="PF03918">
    <property type="entry name" value="CcmH"/>
    <property type="match status" value="1"/>
</dbReference>
<evidence type="ECO:0000256" key="1">
    <source>
        <dbReference type="ARBA" id="ARBA00010342"/>
    </source>
</evidence>
<feature type="region of interest" description="Disordered" evidence="8">
    <location>
        <begin position="117"/>
        <end position="146"/>
    </location>
</feature>
<name>A0A2Z3JAJ0_9DEIO</name>
<evidence type="ECO:0000259" key="9">
    <source>
        <dbReference type="Pfam" id="PF03918"/>
    </source>
</evidence>
<keyword evidence="7" id="KW-0812">Transmembrane</keyword>
<dbReference type="InterPro" id="IPR038297">
    <property type="entry name" value="CcmH/CycL/NrfF/Ccl2_sf"/>
</dbReference>
<sequence>MLGPLLALSALAAPLTPQQQTQVQRVGSSIRCPICQDVLPITESGNDISKRMLAEIAAQVQAGQSDAQIYDYFRARYGQRVLLRPSNDAAGVLLWAVPALALLLGGGALAGYLRGPARRGAPSGSAPSGSAPNVQPAEEDPEDPYLAEIRAEVQAQRHQQAERSGS</sequence>
<organism evidence="10 11">
    <name type="scientific">Deinococcus irradiatisoli</name>
    <dbReference type="NCBI Taxonomy" id="2202254"/>
    <lineage>
        <taxon>Bacteria</taxon>
        <taxon>Thermotogati</taxon>
        <taxon>Deinococcota</taxon>
        <taxon>Deinococci</taxon>
        <taxon>Deinococcales</taxon>
        <taxon>Deinococcaceae</taxon>
        <taxon>Deinococcus</taxon>
    </lineage>
</organism>
<keyword evidence="3 7" id="KW-0479">Metal-binding</keyword>
<dbReference type="PANTHER" id="PTHR47870">
    <property type="entry name" value="CYTOCHROME C-TYPE BIOGENESIS PROTEIN CCMH"/>
    <property type="match status" value="1"/>
</dbReference>
<dbReference type="OrthoDB" id="9804975at2"/>
<keyword evidence="6 7" id="KW-0408">Iron</keyword>
<evidence type="ECO:0000256" key="5">
    <source>
        <dbReference type="ARBA" id="ARBA00022748"/>
    </source>
</evidence>
<dbReference type="Gene3D" id="1.10.8.640">
    <property type="entry name" value="Cytochrome C biogenesis protein"/>
    <property type="match status" value="1"/>
</dbReference>
<evidence type="ECO:0000313" key="11">
    <source>
        <dbReference type="Proteomes" id="UP000245368"/>
    </source>
</evidence>
<dbReference type="KEGG" id="dez:DKM44_01145"/>
<evidence type="ECO:0000256" key="6">
    <source>
        <dbReference type="ARBA" id="ARBA00023004"/>
    </source>
</evidence>
<proteinExistence type="inferred from homology"/>
<dbReference type="GO" id="GO:0017004">
    <property type="term" value="P:cytochrome complex assembly"/>
    <property type="evidence" value="ECO:0007669"/>
    <property type="project" value="UniProtKB-KW"/>
</dbReference>
<dbReference type="Proteomes" id="UP000245368">
    <property type="component" value="Chromosome"/>
</dbReference>
<evidence type="ECO:0000256" key="7">
    <source>
        <dbReference type="RuleBase" id="RU364112"/>
    </source>
</evidence>
<reference evidence="10 11" key="1">
    <citation type="submission" date="2018-05" db="EMBL/GenBank/DDBJ databases">
        <title>Complete Genome Sequence of Deinococcus sp. strain 17bor-2.</title>
        <authorList>
            <person name="Srinivasan S."/>
        </authorList>
    </citation>
    <scope>NUCLEOTIDE SEQUENCE [LARGE SCALE GENOMIC DNA]</scope>
    <source>
        <strain evidence="10 11">17bor-2</strain>
    </source>
</reference>
<dbReference type="InterPro" id="IPR005616">
    <property type="entry name" value="CcmH/CycL/Ccl2/NrfF_N"/>
</dbReference>
<keyword evidence="5" id="KW-0201">Cytochrome c-type biogenesis</keyword>
<comment type="similarity">
    <text evidence="1 7">Belongs to the CcmH/CycL/Ccl2/NrfF family.</text>
</comment>